<comment type="caution">
    <text evidence="1">The sequence shown here is derived from an EMBL/GenBank/DDBJ whole genome shotgun (WGS) entry which is preliminary data.</text>
</comment>
<dbReference type="RefSeq" id="XP_062632644.1">
    <property type="nucleotide sequence ID" value="XM_062778696.1"/>
</dbReference>
<accession>A0AAN6UUD8</accession>
<name>A0AAN6UUD8_9PEZI</name>
<dbReference type="EMBL" id="MU853673">
    <property type="protein sequence ID" value="KAK4139273.1"/>
    <property type="molecule type" value="Genomic_DNA"/>
</dbReference>
<reference evidence="1" key="2">
    <citation type="submission" date="2023-05" db="EMBL/GenBank/DDBJ databases">
        <authorList>
            <consortium name="Lawrence Berkeley National Laboratory"/>
            <person name="Steindorff A."/>
            <person name="Hensen N."/>
            <person name="Bonometti L."/>
            <person name="Westerberg I."/>
            <person name="Brannstrom I.O."/>
            <person name="Guillou S."/>
            <person name="Cros-Aarteil S."/>
            <person name="Calhoun S."/>
            <person name="Haridas S."/>
            <person name="Kuo A."/>
            <person name="Mondo S."/>
            <person name="Pangilinan J."/>
            <person name="Riley R."/>
            <person name="Labutti K."/>
            <person name="Andreopoulos B."/>
            <person name="Lipzen A."/>
            <person name="Chen C."/>
            <person name="Yanf M."/>
            <person name="Daum C."/>
            <person name="Ng V."/>
            <person name="Clum A."/>
            <person name="Ohm R."/>
            <person name="Martin F."/>
            <person name="Silar P."/>
            <person name="Natvig D."/>
            <person name="Lalanne C."/>
            <person name="Gautier V."/>
            <person name="Ament-Velasquez S.L."/>
            <person name="Kruys A."/>
            <person name="Hutchinson M.I."/>
            <person name="Powell A.J."/>
            <person name="Barry K."/>
            <person name="Miller A.N."/>
            <person name="Grigoriev I.V."/>
            <person name="Debuchy R."/>
            <person name="Gladieux P."/>
            <person name="Thoren M.H."/>
            <person name="Johannesson H."/>
        </authorList>
    </citation>
    <scope>NUCLEOTIDE SEQUENCE</scope>
    <source>
        <strain evidence="1">CBS 141.50</strain>
    </source>
</reference>
<dbReference type="AlphaFoldDB" id="A0AAN6UUD8"/>
<keyword evidence="2" id="KW-1185">Reference proteome</keyword>
<dbReference type="Proteomes" id="UP001302676">
    <property type="component" value="Unassembled WGS sequence"/>
</dbReference>
<gene>
    <name evidence="1" type="ORF">C8A04DRAFT_16001</name>
</gene>
<evidence type="ECO:0000313" key="1">
    <source>
        <dbReference type="EMBL" id="KAK4139273.1"/>
    </source>
</evidence>
<feature type="non-terminal residue" evidence="1">
    <location>
        <position position="1"/>
    </location>
</feature>
<reference evidence="1" key="1">
    <citation type="journal article" date="2023" name="Mol. Phylogenet. Evol.">
        <title>Genome-scale phylogeny and comparative genomics of the fungal order Sordariales.</title>
        <authorList>
            <person name="Hensen N."/>
            <person name="Bonometti L."/>
            <person name="Westerberg I."/>
            <person name="Brannstrom I.O."/>
            <person name="Guillou S."/>
            <person name="Cros-Aarteil S."/>
            <person name="Calhoun S."/>
            <person name="Haridas S."/>
            <person name="Kuo A."/>
            <person name="Mondo S."/>
            <person name="Pangilinan J."/>
            <person name="Riley R."/>
            <person name="LaButti K."/>
            <person name="Andreopoulos B."/>
            <person name="Lipzen A."/>
            <person name="Chen C."/>
            <person name="Yan M."/>
            <person name="Daum C."/>
            <person name="Ng V."/>
            <person name="Clum A."/>
            <person name="Steindorff A."/>
            <person name="Ohm R.A."/>
            <person name="Martin F."/>
            <person name="Silar P."/>
            <person name="Natvig D.O."/>
            <person name="Lalanne C."/>
            <person name="Gautier V."/>
            <person name="Ament-Velasquez S.L."/>
            <person name="Kruys A."/>
            <person name="Hutchinson M.I."/>
            <person name="Powell A.J."/>
            <person name="Barry K."/>
            <person name="Miller A.N."/>
            <person name="Grigoriev I.V."/>
            <person name="Debuchy R."/>
            <person name="Gladieux P."/>
            <person name="Hiltunen Thoren M."/>
            <person name="Johannesson H."/>
        </authorList>
    </citation>
    <scope>NUCLEOTIDE SEQUENCE</scope>
    <source>
        <strain evidence="1">CBS 141.50</strain>
    </source>
</reference>
<organism evidence="1 2">
    <name type="scientific">Dichotomopilus funicola</name>
    <dbReference type="NCBI Taxonomy" id="1934379"/>
    <lineage>
        <taxon>Eukaryota</taxon>
        <taxon>Fungi</taxon>
        <taxon>Dikarya</taxon>
        <taxon>Ascomycota</taxon>
        <taxon>Pezizomycotina</taxon>
        <taxon>Sordariomycetes</taxon>
        <taxon>Sordariomycetidae</taxon>
        <taxon>Sordariales</taxon>
        <taxon>Chaetomiaceae</taxon>
        <taxon>Dichotomopilus</taxon>
    </lineage>
</organism>
<evidence type="ECO:0000313" key="2">
    <source>
        <dbReference type="Proteomes" id="UP001302676"/>
    </source>
</evidence>
<protein>
    <submittedName>
        <fullName evidence="1">Uncharacterized protein</fullName>
    </submittedName>
</protein>
<sequence length="340" mass="37583">LNATVDNPTVVSYILVSLAKQPDFLKNNIIYAKARLNLLPGYAEKKGLLLEASQGTSHDEMTERRAVRLSAPRRLPRYQIEDGPDMEVFDDGGQIISMLVPSETPEVTAVNTPTMKYIPPVHDGIAVFAGKPKAAGFRFAGWFTAMEVELFAPNSTALLNKIEAAKLSGDPGREWYVAIPLTTDLSLPTLLPADVLCTKPIISLTYPPRRRARVALMRLDKDDPEWRPYPDIRRGKAGPLPYTPPSPRIVSRTFGSDDEGFLTQIPYSEDENGIIRLKGEEKMKETMENKHDCGAEGDIAMGECRVVSAMKVMQGMDPMEALKALAREFSVPEGYMLTSA</sequence>
<dbReference type="GeneID" id="87815309"/>
<proteinExistence type="predicted"/>